<evidence type="ECO:0000313" key="2">
    <source>
        <dbReference type="EMBL" id="RAJ82194.1"/>
    </source>
</evidence>
<name>A0A327W2D2_9BACT</name>
<evidence type="ECO:0000259" key="1">
    <source>
        <dbReference type="Pfam" id="PF13577"/>
    </source>
</evidence>
<evidence type="ECO:0000313" key="3">
    <source>
        <dbReference type="Proteomes" id="UP000249819"/>
    </source>
</evidence>
<accession>A0A327W2D2</accession>
<dbReference type="Gene3D" id="3.10.450.50">
    <property type="match status" value="1"/>
</dbReference>
<comment type="caution">
    <text evidence="2">The sequence shown here is derived from an EMBL/GenBank/DDBJ whole genome shotgun (WGS) entry which is preliminary data.</text>
</comment>
<dbReference type="InterPro" id="IPR032710">
    <property type="entry name" value="NTF2-like_dom_sf"/>
</dbReference>
<dbReference type="SUPFAM" id="SSF54427">
    <property type="entry name" value="NTF2-like"/>
    <property type="match status" value="1"/>
</dbReference>
<dbReference type="OrthoDB" id="666829at2"/>
<proteinExistence type="predicted"/>
<reference evidence="2 3" key="1">
    <citation type="submission" date="2018-06" db="EMBL/GenBank/DDBJ databases">
        <title>Genomic Encyclopedia of Archaeal and Bacterial Type Strains, Phase II (KMG-II): from individual species to whole genera.</title>
        <authorList>
            <person name="Goeker M."/>
        </authorList>
    </citation>
    <scope>NUCLEOTIDE SEQUENCE [LARGE SCALE GENOMIC DNA]</scope>
    <source>
        <strain evidence="2 3">DSM 29821</strain>
    </source>
</reference>
<dbReference type="Proteomes" id="UP000249819">
    <property type="component" value="Unassembled WGS sequence"/>
</dbReference>
<organism evidence="2 3">
    <name type="scientific">Chitinophaga dinghuensis</name>
    <dbReference type="NCBI Taxonomy" id="1539050"/>
    <lineage>
        <taxon>Bacteria</taxon>
        <taxon>Pseudomonadati</taxon>
        <taxon>Bacteroidota</taxon>
        <taxon>Chitinophagia</taxon>
        <taxon>Chitinophagales</taxon>
        <taxon>Chitinophagaceae</taxon>
        <taxon>Chitinophaga</taxon>
    </lineage>
</organism>
<keyword evidence="3" id="KW-1185">Reference proteome</keyword>
<gene>
    <name evidence="2" type="ORF">CLV59_104419</name>
</gene>
<dbReference type="Pfam" id="PF13577">
    <property type="entry name" value="SnoaL_4"/>
    <property type="match status" value="1"/>
</dbReference>
<dbReference type="AlphaFoldDB" id="A0A327W2D2"/>
<sequence>MWIGLTIKFPIMLKPVVTAVILMLLLSACISKSDHNPLQQSSTEIPDTTQKFDIRHRDQQQIEKVIYSFAENFDNVHLEKCLELMDENIRGEVDGVMLHGKQNFASRITRLAESVKNAHYQQRHLISNMQFEGLTNDTVKVSMYSAMLSTDLTTGMIQLMQVGYYKGKLVKKGDKWLIAVLNSLPDSRLVENFFKEPLDSINKR</sequence>
<dbReference type="EMBL" id="QLMA01000004">
    <property type="protein sequence ID" value="RAJ82194.1"/>
    <property type="molecule type" value="Genomic_DNA"/>
</dbReference>
<feature type="domain" description="SnoaL-like" evidence="1">
    <location>
        <begin position="57"/>
        <end position="180"/>
    </location>
</feature>
<dbReference type="InterPro" id="IPR037401">
    <property type="entry name" value="SnoaL-like"/>
</dbReference>
<protein>
    <submittedName>
        <fullName evidence="2">SnoaL-like protein</fullName>
    </submittedName>
</protein>